<feature type="transmembrane region" description="Helical" evidence="6">
    <location>
        <begin position="147"/>
        <end position="167"/>
    </location>
</feature>
<keyword evidence="5" id="KW-0297">G-protein coupled receptor</keyword>
<dbReference type="PANTHER" id="PTHR24244">
    <property type="entry name" value="NEUROPEPTIDE S RECEPTOR"/>
    <property type="match status" value="1"/>
</dbReference>
<dbReference type="Proteomes" id="UP001159405">
    <property type="component" value="Unassembled WGS sequence"/>
</dbReference>
<evidence type="ECO:0000256" key="4">
    <source>
        <dbReference type="ARBA" id="ARBA00023136"/>
    </source>
</evidence>
<gene>
    <name evidence="8" type="ORF">PLOB_00026740</name>
</gene>
<comment type="similarity">
    <text evidence="5">Belongs to the G-protein coupled receptor 1 family.</text>
</comment>
<evidence type="ECO:0000313" key="8">
    <source>
        <dbReference type="EMBL" id="CAH3118525.1"/>
    </source>
</evidence>
<organism evidence="8 9">
    <name type="scientific">Porites lobata</name>
    <dbReference type="NCBI Taxonomy" id="104759"/>
    <lineage>
        <taxon>Eukaryota</taxon>
        <taxon>Metazoa</taxon>
        <taxon>Cnidaria</taxon>
        <taxon>Anthozoa</taxon>
        <taxon>Hexacorallia</taxon>
        <taxon>Scleractinia</taxon>
        <taxon>Fungiina</taxon>
        <taxon>Poritidae</taxon>
        <taxon>Porites</taxon>
    </lineage>
</organism>
<feature type="transmembrane region" description="Helical" evidence="6">
    <location>
        <begin position="88"/>
        <end position="111"/>
    </location>
</feature>
<evidence type="ECO:0000256" key="3">
    <source>
        <dbReference type="ARBA" id="ARBA00022989"/>
    </source>
</evidence>
<evidence type="ECO:0000256" key="6">
    <source>
        <dbReference type="SAM" id="Phobius"/>
    </source>
</evidence>
<accession>A0ABN8NQH6</accession>
<reference evidence="8 9" key="1">
    <citation type="submission" date="2022-05" db="EMBL/GenBank/DDBJ databases">
        <authorList>
            <consortium name="Genoscope - CEA"/>
            <person name="William W."/>
        </authorList>
    </citation>
    <scope>NUCLEOTIDE SEQUENCE [LARGE SCALE GENOMIC DNA]</scope>
</reference>
<protein>
    <recommendedName>
        <fullName evidence="7">G-protein coupled receptors family 1 profile domain-containing protein</fullName>
    </recommendedName>
</protein>
<evidence type="ECO:0000259" key="7">
    <source>
        <dbReference type="PROSITE" id="PS50262"/>
    </source>
</evidence>
<dbReference type="EMBL" id="CALNXK010000032">
    <property type="protein sequence ID" value="CAH3118525.1"/>
    <property type="molecule type" value="Genomic_DNA"/>
</dbReference>
<dbReference type="Pfam" id="PF00001">
    <property type="entry name" value="7tm_1"/>
    <property type="match status" value="1"/>
</dbReference>
<evidence type="ECO:0000256" key="1">
    <source>
        <dbReference type="ARBA" id="ARBA00004370"/>
    </source>
</evidence>
<dbReference type="Gene3D" id="1.20.1070.10">
    <property type="entry name" value="Rhodopsin 7-helix transmembrane proteins"/>
    <property type="match status" value="1"/>
</dbReference>
<keyword evidence="4 6" id="KW-0472">Membrane</keyword>
<dbReference type="PROSITE" id="PS50262">
    <property type="entry name" value="G_PROTEIN_RECEP_F1_2"/>
    <property type="match status" value="1"/>
</dbReference>
<comment type="subcellular location">
    <subcellularLocation>
        <location evidence="1">Membrane</location>
    </subcellularLocation>
</comment>
<dbReference type="PANTHER" id="PTHR24244:SF0">
    <property type="entry name" value="G-PROTEIN COUPLED RECEPTORS FAMILY 1 PROFILE DOMAIN-CONTAINING PROTEIN"/>
    <property type="match status" value="1"/>
</dbReference>
<feature type="domain" description="G-protein coupled receptors family 1 profile" evidence="7">
    <location>
        <begin position="1"/>
        <end position="167"/>
    </location>
</feature>
<keyword evidence="9" id="KW-1185">Reference proteome</keyword>
<keyword evidence="5" id="KW-0807">Transducer</keyword>
<dbReference type="InterPro" id="IPR027294">
    <property type="entry name" value="NPS_rcpt"/>
</dbReference>
<dbReference type="PRINTS" id="PR00237">
    <property type="entry name" value="GPCRRHODOPSN"/>
</dbReference>
<dbReference type="PROSITE" id="PS00237">
    <property type="entry name" value="G_PROTEIN_RECEP_F1_1"/>
    <property type="match status" value="1"/>
</dbReference>
<keyword evidence="2 5" id="KW-0812">Transmembrane</keyword>
<sequence>MYLAATISIAVQTAISSDRYLSLARPMAAIAYHPRFFTPSWMIRLAWTYSLVQFLPTLYFADVKSITFDDNQTVCYCTTVRNNTSPGIAYLISLSMSSFVLPLLTMSILYYKVARVVWRRQQNISVSSTTSSNTATLKLLIQTRKRVTLASLIVVLVLICWAPFVIYCGILDRNLRGFPNPMDGVRLVWPRTGQFND</sequence>
<name>A0ABN8NQH6_9CNID</name>
<comment type="caution">
    <text evidence="8">The sequence shown here is derived from an EMBL/GenBank/DDBJ whole genome shotgun (WGS) entry which is preliminary data.</text>
</comment>
<proteinExistence type="inferred from homology"/>
<evidence type="ECO:0000256" key="5">
    <source>
        <dbReference type="RuleBase" id="RU000688"/>
    </source>
</evidence>
<keyword evidence="3 6" id="KW-1133">Transmembrane helix</keyword>
<dbReference type="CDD" id="cd00637">
    <property type="entry name" value="7tm_classA_rhodopsin-like"/>
    <property type="match status" value="1"/>
</dbReference>
<dbReference type="SUPFAM" id="SSF81321">
    <property type="entry name" value="Family A G protein-coupled receptor-like"/>
    <property type="match status" value="1"/>
</dbReference>
<dbReference type="InterPro" id="IPR017452">
    <property type="entry name" value="GPCR_Rhodpsn_7TM"/>
</dbReference>
<dbReference type="InterPro" id="IPR000276">
    <property type="entry name" value="GPCR_Rhodpsn"/>
</dbReference>
<evidence type="ECO:0000313" key="9">
    <source>
        <dbReference type="Proteomes" id="UP001159405"/>
    </source>
</evidence>
<keyword evidence="5" id="KW-0675">Receptor</keyword>
<evidence type="ECO:0000256" key="2">
    <source>
        <dbReference type="ARBA" id="ARBA00022692"/>
    </source>
</evidence>